<reference evidence="1" key="1">
    <citation type="journal article" date="2020" name="mSystems">
        <title>Genome- and Community-Level Interaction Insights into Carbon Utilization and Element Cycling Functions of Hydrothermarchaeota in Hydrothermal Sediment.</title>
        <authorList>
            <person name="Zhou Z."/>
            <person name="Liu Y."/>
            <person name="Xu W."/>
            <person name="Pan J."/>
            <person name="Luo Z.H."/>
            <person name="Li M."/>
        </authorList>
    </citation>
    <scope>NUCLEOTIDE SEQUENCE [LARGE SCALE GENOMIC DNA]</scope>
    <source>
        <strain evidence="1">SpSt-1071</strain>
    </source>
</reference>
<sequence>MRLDQALLFLRATGSLLVKLPAGKRYRLVFHERTIRTVIDETNPGGPRTLYPEEARAAIAEIARFAEAAEALPSPVEVPIRHPDRQILVQPEVLRGGSREVQV</sequence>
<comment type="caution">
    <text evidence="1">The sequence shown here is derived from an EMBL/GenBank/DDBJ whole genome shotgun (WGS) entry which is preliminary data.</text>
</comment>
<accession>A0A7C5RF46</accession>
<protein>
    <submittedName>
        <fullName evidence="1">Uncharacterized protein</fullName>
    </submittedName>
</protein>
<dbReference type="AlphaFoldDB" id="A0A7C5RF46"/>
<gene>
    <name evidence="1" type="ORF">ENM28_07245</name>
</gene>
<name>A0A7C5RF46_9DEIN</name>
<dbReference type="EMBL" id="DRXE01000259">
    <property type="protein sequence ID" value="HHM68480.1"/>
    <property type="molecule type" value="Genomic_DNA"/>
</dbReference>
<evidence type="ECO:0000313" key="1">
    <source>
        <dbReference type="EMBL" id="HHM68480.1"/>
    </source>
</evidence>
<organism evidence="1">
    <name type="scientific">Thermus caliditerrae</name>
    <dbReference type="NCBI Taxonomy" id="1330700"/>
    <lineage>
        <taxon>Bacteria</taxon>
        <taxon>Thermotogati</taxon>
        <taxon>Deinococcota</taxon>
        <taxon>Deinococci</taxon>
        <taxon>Thermales</taxon>
        <taxon>Thermaceae</taxon>
        <taxon>Thermus</taxon>
    </lineage>
</organism>
<proteinExistence type="predicted"/>